<evidence type="ECO:0000313" key="1">
    <source>
        <dbReference type="EMBL" id="NCJ07968.1"/>
    </source>
</evidence>
<gene>
    <name evidence="1" type="ORF">GS597_15930</name>
</gene>
<name>A0A8K2A010_9CYAN</name>
<dbReference type="SUPFAM" id="SSF140990">
    <property type="entry name" value="FtsH protease domain-like"/>
    <property type="match status" value="1"/>
</dbReference>
<keyword evidence="2" id="KW-1185">Reference proteome</keyword>
<evidence type="ECO:0000313" key="2">
    <source>
        <dbReference type="Proteomes" id="UP000607397"/>
    </source>
</evidence>
<dbReference type="GO" id="GO:0004176">
    <property type="term" value="F:ATP-dependent peptidase activity"/>
    <property type="evidence" value="ECO:0007669"/>
    <property type="project" value="InterPro"/>
</dbReference>
<proteinExistence type="predicted"/>
<dbReference type="Proteomes" id="UP000607397">
    <property type="component" value="Unassembled WGS sequence"/>
</dbReference>
<dbReference type="GO" id="GO:0006508">
    <property type="term" value="P:proteolysis"/>
    <property type="evidence" value="ECO:0007669"/>
    <property type="project" value="UniProtKB-KW"/>
</dbReference>
<dbReference type="PANTHER" id="PTHR33471">
    <property type="entry name" value="ATP-DEPENDENT ZINC METALLOPROTEASE-RELATED"/>
    <property type="match status" value="1"/>
</dbReference>
<keyword evidence="1" id="KW-0378">Hydrolase</keyword>
<dbReference type="EMBL" id="WVIC01000037">
    <property type="protein sequence ID" value="NCJ07968.1"/>
    <property type="molecule type" value="Genomic_DNA"/>
</dbReference>
<reference evidence="1" key="1">
    <citation type="submission" date="2019-12" db="EMBL/GenBank/DDBJ databases">
        <title>High-Quality draft genome sequences of three cyanobacteria isolated from the limestone walls of the Old Cathedral of Coimbra.</title>
        <authorList>
            <person name="Tiago I."/>
            <person name="Soares F."/>
            <person name="Portugal A."/>
        </authorList>
    </citation>
    <scope>NUCLEOTIDE SEQUENCE [LARGE SCALE GENOMIC DNA]</scope>
    <source>
        <strain evidence="1">C</strain>
    </source>
</reference>
<comment type="caution">
    <text evidence="1">The sequence shown here is derived from an EMBL/GenBank/DDBJ whole genome shotgun (WGS) entry which is preliminary data.</text>
</comment>
<protein>
    <submittedName>
        <fullName evidence="1">ATP-dependent Zn protease</fullName>
    </submittedName>
</protein>
<keyword evidence="1" id="KW-0645">Protease</keyword>
<accession>A0A8K2A010</accession>
<dbReference type="InterPro" id="IPR037219">
    <property type="entry name" value="Peptidase_M41-like"/>
</dbReference>
<dbReference type="GO" id="GO:0004222">
    <property type="term" value="F:metalloendopeptidase activity"/>
    <property type="evidence" value="ECO:0007669"/>
    <property type="project" value="InterPro"/>
</dbReference>
<dbReference type="PANTHER" id="PTHR33471:SF7">
    <property type="entry name" value="ATP-DEPENDENT ZINC METALLOPROTEASE-RELATED"/>
    <property type="match status" value="1"/>
</dbReference>
<dbReference type="Gene3D" id="1.20.58.760">
    <property type="entry name" value="Peptidase M41"/>
    <property type="match status" value="1"/>
</dbReference>
<sequence>MNPLMINVIALFMGLMTFSVLLGPALHLSPLWPTGVIVVSLSLVTLDTARWNAQGTTLLLDWWAQRWPQHRQRVLHHEAGHFLVAYLLDIPITGYALSAWETWRQGLPGQGGVWLDEPAAIASLSPSQVEHYCTVWMAGQVAEALVYGTAEGGKDDQAQAWALLTQRGVDPQSQVQQATRRARELLRSHWSAYQALIAAMGERASVSDCQTCIQHAILSDNS</sequence>
<organism evidence="1 2">
    <name type="scientific">Petrachloros mirabilis ULC683</name>
    <dbReference type="NCBI Taxonomy" id="2781853"/>
    <lineage>
        <taxon>Bacteria</taxon>
        <taxon>Bacillati</taxon>
        <taxon>Cyanobacteriota</taxon>
        <taxon>Cyanophyceae</taxon>
        <taxon>Synechococcales</taxon>
        <taxon>Petrachlorosaceae</taxon>
        <taxon>Petrachloros</taxon>
        <taxon>Petrachloros mirabilis</taxon>
    </lineage>
</organism>
<dbReference type="GO" id="GO:0005524">
    <property type="term" value="F:ATP binding"/>
    <property type="evidence" value="ECO:0007669"/>
    <property type="project" value="InterPro"/>
</dbReference>
<dbReference type="AlphaFoldDB" id="A0A8K2A010"/>